<name>A0ABP8E213_9MICO</name>
<comment type="caution">
    <text evidence="2">The sequence shown here is derived from an EMBL/GenBank/DDBJ whole genome shotgun (WGS) entry which is preliminary data.</text>
</comment>
<dbReference type="InterPro" id="IPR003018">
    <property type="entry name" value="GAF"/>
</dbReference>
<accession>A0ABP8E213</accession>
<evidence type="ECO:0000313" key="2">
    <source>
        <dbReference type="EMBL" id="GAA4266262.1"/>
    </source>
</evidence>
<organism evidence="2 3">
    <name type="scientific">Frondihabitans peucedani</name>
    <dbReference type="NCBI Taxonomy" id="598626"/>
    <lineage>
        <taxon>Bacteria</taxon>
        <taxon>Bacillati</taxon>
        <taxon>Actinomycetota</taxon>
        <taxon>Actinomycetes</taxon>
        <taxon>Micrococcales</taxon>
        <taxon>Microbacteriaceae</taxon>
        <taxon>Frondihabitans</taxon>
    </lineage>
</organism>
<evidence type="ECO:0000313" key="3">
    <source>
        <dbReference type="Proteomes" id="UP001501594"/>
    </source>
</evidence>
<dbReference type="InterPro" id="IPR036514">
    <property type="entry name" value="SGNH_hydro_sf"/>
</dbReference>
<dbReference type="InterPro" id="IPR013830">
    <property type="entry name" value="SGNH_hydro"/>
</dbReference>
<dbReference type="SUPFAM" id="SSF55781">
    <property type="entry name" value="GAF domain-like"/>
    <property type="match status" value="1"/>
</dbReference>
<dbReference type="Pfam" id="PF13472">
    <property type="entry name" value="Lipase_GDSL_2"/>
    <property type="match status" value="1"/>
</dbReference>
<protein>
    <recommendedName>
        <fullName evidence="1">GAF domain-containing protein</fullName>
    </recommendedName>
</protein>
<dbReference type="Pfam" id="PF01590">
    <property type="entry name" value="GAF"/>
    <property type="match status" value="1"/>
</dbReference>
<dbReference type="SUPFAM" id="SSF52266">
    <property type="entry name" value="SGNH hydrolase"/>
    <property type="match status" value="1"/>
</dbReference>
<dbReference type="InterPro" id="IPR029016">
    <property type="entry name" value="GAF-like_dom_sf"/>
</dbReference>
<dbReference type="PANTHER" id="PTHR43102:SF2">
    <property type="entry name" value="GAF DOMAIN-CONTAINING PROTEIN"/>
    <property type="match status" value="1"/>
</dbReference>
<evidence type="ECO:0000259" key="1">
    <source>
        <dbReference type="SMART" id="SM00065"/>
    </source>
</evidence>
<dbReference type="EMBL" id="BAABAU010000001">
    <property type="protein sequence ID" value="GAA4266262.1"/>
    <property type="molecule type" value="Genomic_DNA"/>
</dbReference>
<dbReference type="RefSeq" id="WP_344795324.1">
    <property type="nucleotide sequence ID" value="NZ_BAABAU010000001.1"/>
</dbReference>
<keyword evidence="3" id="KW-1185">Reference proteome</keyword>
<dbReference type="Gene3D" id="3.40.50.1110">
    <property type="entry name" value="SGNH hydrolase"/>
    <property type="match status" value="1"/>
</dbReference>
<dbReference type="SMART" id="SM00065">
    <property type="entry name" value="GAF"/>
    <property type="match status" value="1"/>
</dbReference>
<dbReference type="Gene3D" id="3.30.450.40">
    <property type="match status" value="1"/>
</dbReference>
<feature type="domain" description="GAF" evidence="1">
    <location>
        <begin position="268"/>
        <end position="402"/>
    </location>
</feature>
<gene>
    <name evidence="2" type="ORF">GCM10022256_18740</name>
</gene>
<reference evidence="3" key="1">
    <citation type="journal article" date="2019" name="Int. J. Syst. Evol. Microbiol.">
        <title>The Global Catalogue of Microorganisms (GCM) 10K type strain sequencing project: providing services to taxonomists for standard genome sequencing and annotation.</title>
        <authorList>
            <consortium name="The Broad Institute Genomics Platform"/>
            <consortium name="The Broad Institute Genome Sequencing Center for Infectious Disease"/>
            <person name="Wu L."/>
            <person name="Ma J."/>
        </authorList>
    </citation>
    <scope>NUCLEOTIDE SEQUENCE [LARGE SCALE GENOMIC DNA]</scope>
    <source>
        <strain evidence="3">JCM 17442</strain>
    </source>
</reference>
<dbReference type="Proteomes" id="UP001501594">
    <property type="component" value="Unassembled WGS sequence"/>
</dbReference>
<proteinExistence type="predicted"/>
<sequence length="403" mass="43491">MLSLFQTLARPVFRGRFAGVGGRLTMPRPEDAPRAHAPGIEPDRILVFGNGAAVGWGVRSHDLALPGHLARQVSGLTGRGVDVDLVADPIITVATAARLIPEPRLATYDAIVIVIGMSDALRMTSVRTWRRHLADLLDRFTAARDDGAGVFVVGLLPPSSLKIFSLKEGNAADASAARLNAVSQELCDEREGVHFVKTPERSHEPVADRMHVAPDIFKSMAVTLAVDLAPLLDTRFAAGRQACPLRVRAQSDEERLAAIRRLCILDSRPEKRFDEIVERARILLGTSGAAFSLVDQDRVWNKAVAGTAVVESPLRGAMCAETIKGNGSLIVPDVWSDDRFVTHPSVRFYAGYPVETPDGIRVGALCVTDPAPRPVDSVDLVLLRELALAVQRELAQRAAPVGV</sequence>
<dbReference type="CDD" id="cd01836">
    <property type="entry name" value="FeeA_FeeB_like"/>
    <property type="match status" value="1"/>
</dbReference>
<dbReference type="PANTHER" id="PTHR43102">
    <property type="entry name" value="SLR1143 PROTEIN"/>
    <property type="match status" value="1"/>
</dbReference>